<reference evidence="1" key="1">
    <citation type="submission" date="2019-05" db="EMBL/GenBank/DDBJ databases">
        <authorList>
            <person name="Piombo E."/>
        </authorList>
    </citation>
    <scope>NUCLEOTIDE SEQUENCE</scope>
    <source>
        <strain evidence="1">C2S</strain>
    </source>
</reference>
<dbReference type="AlphaFoldDB" id="A0A9Q9R8R6"/>
<proteinExistence type="predicted"/>
<evidence type="ECO:0000313" key="1">
    <source>
        <dbReference type="EMBL" id="VTT55196.1"/>
    </source>
</evidence>
<dbReference type="EMBL" id="CABFJX010000001">
    <property type="protein sequence ID" value="VTT55196.1"/>
    <property type="molecule type" value="Genomic_DNA"/>
</dbReference>
<protein>
    <submittedName>
        <fullName evidence="1">Uncharacterized protein</fullName>
    </submittedName>
</protein>
<evidence type="ECO:0000313" key="2">
    <source>
        <dbReference type="Proteomes" id="UP000760494"/>
    </source>
</evidence>
<comment type="caution">
    <text evidence="1">The sequence shown here is derived from an EMBL/GenBank/DDBJ whole genome shotgun (WGS) entry which is preliminary data.</text>
</comment>
<name>A0A9Q9R8R6_FUSFU</name>
<dbReference type="Proteomes" id="UP000760494">
    <property type="component" value="Unassembled WGS sequence"/>
</dbReference>
<accession>A0A9Q9R8R6</accession>
<sequence length="778" mass="86183">MAADEISDQRYAEIIQIKEKLAGTNNSLIPFLERVSAIDIVSPLQSPKEWLQKLTVANFADSVGITNLSYALTADNMDDFDLVTDSEVTFTVCAFPGALSLHPEPTKKPSAHSALVSLSIELEDPSTPRLGHCHSQPLPSLVLPIGQLQKVFMTARSIPRYIDIDYILVVDAAGTSHAVWLIYDRYQRFDEFKDDLEILMDAKMTSDDGNEEIEILIEDPDFAYRRHVPDDPLETDPSAVVNLRMDLATNNVPHFDLVTNGEPAFTVTSFPGIMTVDDVPPTKPSAFSSYVPSDHPGLLCLEFTSQSNIFAALHEGETPKPSAAGLPLPSIVLPIGQLRRRYKDTAGIYSIDTEYVLVVDAVADAHPIWLIFDRYIRSHEDPGSYIKPNIVEPVFSGTEKNFDATQVLPSIQDWIQSYGNLDLTQIRDSFQQTGMTGEIRARNTASHAAANTLTFPSSTYQTILSQSPKPSSQISIQPSRKMVASELSNTRVAEIQETVGKPWTMSPDDYLAKLKHETGSDEIVDQFLQKACKLDRELPPLSAYQWLMRLTGKDFRNVGSISKHHFGLTISKVGRFDLGTDGEDTFAVATNSEALWTQEAELPPLSPSADIESGDYHAHPALISLQKIESAPSRLGPGPSNTGTLTASGEQLPSLVMPIGQLQMKSKEETDEDYVDTEYVLVIDATKTNHPVWLIYDRNACDDLGERRLIHPDQEPVVFEKLGRNFDAMQVMPSLQWWLLYYGKLDFALMLKSMQATGITGPIKAKELSLSEAKKILG</sequence>
<gene>
    <name evidence="1" type="ORF">C2S_87</name>
</gene>
<organism evidence="1 2">
    <name type="scientific">Fusarium fujikuroi</name>
    <name type="common">Bakanae and foot rot disease fungus</name>
    <name type="synonym">Gibberella fujikuroi</name>
    <dbReference type="NCBI Taxonomy" id="5127"/>
    <lineage>
        <taxon>Eukaryota</taxon>
        <taxon>Fungi</taxon>
        <taxon>Dikarya</taxon>
        <taxon>Ascomycota</taxon>
        <taxon>Pezizomycotina</taxon>
        <taxon>Sordariomycetes</taxon>
        <taxon>Hypocreomycetidae</taxon>
        <taxon>Hypocreales</taxon>
        <taxon>Nectriaceae</taxon>
        <taxon>Fusarium</taxon>
        <taxon>Fusarium fujikuroi species complex</taxon>
    </lineage>
</organism>